<evidence type="ECO:0000313" key="12">
    <source>
        <dbReference type="EMBL" id="KAF5183264.1"/>
    </source>
</evidence>
<dbReference type="GO" id="GO:0048608">
    <property type="term" value="P:reproductive structure development"/>
    <property type="evidence" value="ECO:0007669"/>
    <property type="project" value="UniProtKB-ARBA"/>
</dbReference>
<dbReference type="Gene3D" id="3.40.50.620">
    <property type="entry name" value="HUPs"/>
    <property type="match status" value="1"/>
</dbReference>
<dbReference type="EMBL" id="JABWDY010033706">
    <property type="protein sequence ID" value="KAF5183264.1"/>
    <property type="molecule type" value="Genomic_DNA"/>
</dbReference>
<dbReference type="PROSITE" id="PS00178">
    <property type="entry name" value="AA_TRNA_LIGASE_I"/>
    <property type="match status" value="1"/>
</dbReference>
<dbReference type="Gene3D" id="1.10.8.1290">
    <property type="entry name" value="Glutaminyl-tRNA synthetase, non-specific RNA binding region part 1, domain 1"/>
    <property type="match status" value="1"/>
</dbReference>
<name>A0A7J6VDT5_THATH</name>
<evidence type="ECO:0000256" key="6">
    <source>
        <dbReference type="ARBA" id="ARBA00030466"/>
    </source>
</evidence>
<evidence type="ECO:0000256" key="3">
    <source>
        <dbReference type="ARBA" id="ARBA00022840"/>
    </source>
</evidence>
<dbReference type="Pfam" id="PF04558">
    <property type="entry name" value="tRNA_synt_1c_R1"/>
    <property type="match status" value="1"/>
</dbReference>
<dbReference type="FunFam" id="1.10.8.1290:FF:000002">
    <property type="entry name" value="Glutamine--tRNA ligase cytoplasmic"/>
    <property type="match status" value="1"/>
</dbReference>
<comment type="similarity">
    <text evidence="7">Belongs to the class-I aminoacyl-tRNA synthetase family.</text>
</comment>
<dbReference type="InterPro" id="IPR050132">
    <property type="entry name" value="Gln/Glu-tRNA_Ligase"/>
</dbReference>
<dbReference type="Proteomes" id="UP000554482">
    <property type="component" value="Unassembled WGS sequence"/>
</dbReference>
<evidence type="ECO:0000259" key="11">
    <source>
        <dbReference type="Pfam" id="PF04558"/>
    </source>
</evidence>
<dbReference type="FunFam" id="1.10.10.2420:FF:000001">
    <property type="entry name" value="Glutamine--tRNA ligase cytoplasmic"/>
    <property type="match status" value="1"/>
</dbReference>
<evidence type="ECO:0000256" key="8">
    <source>
        <dbReference type="SAM" id="MobiDB-lite"/>
    </source>
</evidence>
<dbReference type="InterPro" id="IPR014729">
    <property type="entry name" value="Rossmann-like_a/b/a_fold"/>
</dbReference>
<sequence>MVIKDDNDKRELFLKIGLDEKTAKNTVANNKVTNNLIAVINEAGVIDGCDKTIGNLLYTVATKYPANALIHRPALLEYIVSLKIKTPAQLEAALLFLGRIASEKLEMKDFEVACGVGVEVSTEEIELSVSNVFEEKKDTILAQRYRTNVGDLFAQLRKLHPWADPKIVKKVIDEKLYGFLGERTAADDEKPLKKKKEKPAKEEAQASVVETPTSTPEEENPFAIFPQPEENYKVHTEIFFSDGPVLRVCNTREMLEKHLKATGGTVFTRFPPEPNGYLHIGHAKAMFINFGLAKERDGCCYLRYDDTNPEAEKKEYIDHIEEIVEWMGWTPFKITYTSNYFQDLYDLAVELIQRGHAYVDHQVIILN</sequence>
<evidence type="ECO:0000313" key="13">
    <source>
        <dbReference type="Proteomes" id="UP000554482"/>
    </source>
</evidence>
<evidence type="ECO:0000256" key="1">
    <source>
        <dbReference type="ARBA" id="ARBA00022598"/>
    </source>
</evidence>
<dbReference type="PANTHER" id="PTHR43097:SF4">
    <property type="entry name" value="GLUTAMINE--TRNA LIGASE"/>
    <property type="match status" value="1"/>
</dbReference>
<dbReference type="InterPro" id="IPR042559">
    <property type="entry name" value="Gln-tRNA-synth_Ib_RNA-bd_N_2"/>
</dbReference>
<keyword evidence="2 7" id="KW-0547">Nucleotide-binding</keyword>
<feature type="region of interest" description="Disordered" evidence="8">
    <location>
        <begin position="188"/>
        <end position="219"/>
    </location>
</feature>
<keyword evidence="13" id="KW-1185">Reference proteome</keyword>
<dbReference type="GO" id="GO:0005524">
    <property type="term" value="F:ATP binding"/>
    <property type="evidence" value="ECO:0007669"/>
    <property type="project" value="UniProtKB-KW"/>
</dbReference>
<dbReference type="InterPro" id="IPR000924">
    <property type="entry name" value="Glu/Gln-tRNA-synth"/>
</dbReference>
<dbReference type="InterPro" id="IPR020058">
    <property type="entry name" value="Glu/Gln-tRNA-synth_Ib_cat-dom"/>
</dbReference>
<dbReference type="InterPro" id="IPR007639">
    <property type="entry name" value="Gln-tRNA-synth_Ib_RNA-bd_N"/>
</dbReference>
<dbReference type="SUPFAM" id="SSF52374">
    <property type="entry name" value="Nucleotidylyl transferase"/>
    <property type="match status" value="1"/>
</dbReference>
<dbReference type="AlphaFoldDB" id="A0A7J6VDT5"/>
<dbReference type="OrthoDB" id="10250478at2759"/>
<comment type="caution">
    <text evidence="12">The sequence shown here is derived from an EMBL/GenBank/DDBJ whole genome shotgun (WGS) entry which is preliminary data.</text>
</comment>
<evidence type="ECO:0000259" key="9">
    <source>
        <dbReference type="Pfam" id="PF00749"/>
    </source>
</evidence>
<dbReference type="InterPro" id="IPR042558">
    <property type="entry name" value="Gln-tRNA-synth_Ib_RNA-bd_N_1"/>
</dbReference>
<keyword evidence="3 7" id="KW-0067">ATP-binding</keyword>
<dbReference type="Pfam" id="PF00749">
    <property type="entry name" value="tRNA-synt_1c"/>
    <property type="match status" value="1"/>
</dbReference>
<dbReference type="GO" id="GO:0005829">
    <property type="term" value="C:cytosol"/>
    <property type="evidence" value="ECO:0007669"/>
    <property type="project" value="TreeGrafter"/>
</dbReference>
<dbReference type="Pfam" id="PF04557">
    <property type="entry name" value="tRNA_synt_1c_R2"/>
    <property type="match status" value="1"/>
</dbReference>
<evidence type="ECO:0000256" key="4">
    <source>
        <dbReference type="ARBA" id="ARBA00022917"/>
    </source>
</evidence>
<evidence type="ECO:0000256" key="2">
    <source>
        <dbReference type="ARBA" id="ARBA00022741"/>
    </source>
</evidence>
<evidence type="ECO:0000259" key="10">
    <source>
        <dbReference type="Pfam" id="PF04557"/>
    </source>
</evidence>
<dbReference type="GO" id="GO:0004819">
    <property type="term" value="F:glutamine-tRNA ligase activity"/>
    <property type="evidence" value="ECO:0007669"/>
    <property type="project" value="InterPro"/>
</dbReference>
<dbReference type="Gene3D" id="1.10.10.2420">
    <property type="match status" value="1"/>
</dbReference>
<dbReference type="GO" id="GO:0006425">
    <property type="term" value="P:glutaminyl-tRNA aminoacylation"/>
    <property type="evidence" value="ECO:0007669"/>
    <property type="project" value="InterPro"/>
</dbReference>
<protein>
    <recommendedName>
        <fullName evidence="6">Glutaminyl-tRNA synthetase</fullName>
    </recommendedName>
</protein>
<keyword evidence="1 7" id="KW-0436">Ligase</keyword>
<keyword evidence="4 7" id="KW-0648">Protein biosynthesis</keyword>
<evidence type="ECO:0000256" key="5">
    <source>
        <dbReference type="ARBA" id="ARBA00023146"/>
    </source>
</evidence>
<feature type="domain" description="Glutaminyl-tRNA synthetase class Ib non-specific RNA-binding" evidence="10">
    <location>
        <begin position="168"/>
        <end position="241"/>
    </location>
</feature>
<dbReference type="GO" id="GO:0009791">
    <property type="term" value="P:post-embryonic development"/>
    <property type="evidence" value="ECO:0007669"/>
    <property type="project" value="UniProtKB-ARBA"/>
</dbReference>
<dbReference type="InterPro" id="IPR001412">
    <property type="entry name" value="aa-tRNA-synth_I_CS"/>
</dbReference>
<dbReference type="InterPro" id="IPR007638">
    <property type="entry name" value="Gln-tRNA-synth_Ib_RNA-bd_2"/>
</dbReference>
<accession>A0A7J6VDT5</accession>
<feature type="domain" description="Glutamyl/glutaminyl-tRNA synthetase class Ib catalytic" evidence="9">
    <location>
        <begin position="266"/>
        <end position="362"/>
    </location>
</feature>
<feature type="domain" description="Glutaminyl-tRNA synthetase class Ib non-specific RNA-binding" evidence="11">
    <location>
        <begin position="10"/>
        <end position="165"/>
    </location>
</feature>
<evidence type="ECO:0000256" key="7">
    <source>
        <dbReference type="RuleBase" id="RU363037"/>
    </source>
</evidence>
<keyword evidence="5 7" id="KW-0030">Aminoacyl-tRNA synthetase</keyword>
<dbReference type="PRINTS" id="PR00987">
    <property type="entry name" value="TRNASYNTHGLU"/>
</dbReference>
<gene>
    <name evidence="12" type="ORF">FRX31_027149</name>
</gene>
<proteinExistence type="inferred from homology"/>
<organism evidence="12 13">
    <name type="scientific">Thalictrum thalictroides</name>
    <name type="common">Rue-anemone</name>
    <name type="synonym">Anemone thalictroides</name>
    <dbReference type="NCBI Taxonomy" id="46969"/>
    <lineage>
        <taxon>Eukaryota</taxon>
        <taxon>Viridiplantae</taxon>
        <taxon>Streptophyta</taxon>
        <taxon>Embryophyta</taxon>
        <taxon>Tracheophyta</taxon>
        <taxon>Spermatophyta</taxon>
        <taxon>Magnoliopsida</taxon>
        <taxon>Ranunculales</taxon>
        <taxon>Ranunculaceae</taxon>
        <taxon>Thalictroideae</taxon>
        <taxon>Thalictrum</taxon>
    </lineage>
</organism>
<reference evidence="12 13" key="1">
    <citation type="submission" date="2020-06" db="EMBL/GenBank/DDBJ databases">
        <title>Transcriptomic and genomic resources for Thalictrum thalictroides and T. hernandezii: Facilitating candidate gene discovery in an emerging model plant lineage.</title>
        <authorList>
            <person name="Arias T."/>
            <person name="Riano-Pachon D.M."/>
            <person name="Di Stilio V.S."/>
        </authorList>
    </citation>
    <scope>NUCLEOTIDE SEQUENCE [LARGE SCALE GENOMIC DNA]</scope>
    <source>
        <strain evidence="13">cv. WT478/WT964</strain>
        <tissue evidence="12">Leaves</tissue>
    </source>
</reference>
<dbReference type="PANTHER" id="PTHR43097">
    <property type="entry name" value="GLUTAMINE-TRNA LIGASE"/>
    <property type="match status" value="1"/>
</dbReference>